<feature type="transmembrane region" description="Helical" evidence="1">
    <location>
        <begin position="151"/>
        <end position="169"/>
    </location>
</feature>
<dbReference type="EMBL" id="LT838813">
    <property type="protein sequence ID" value="SMD44001.1"/>
    <property type="molecule type" value="Genomic_DNA"/>
</dbReference>
<evidence type="ECO:0000259" key="2">
    <source>
        <dbReference type="PROSITE" id="PS50943"/>
    </source>
</evidence>
<dbReference type="InterPro" id="IPR001387">
    <property type="entry name" value="Cro/C1-type_HTH"/>
</dbReference>
<reference evidence="4" key="1">
    <citation type="submission" date="2017-04" db="EMBL/GenBank/DDBJ databases">
        <authorList>
            <person name="Varghese N."/>
            <person name="Submissions S."/>
        </authorList>
    </citation>
    <scope>NUCLEOTIDE SEQUENCE [LARGE SCALE GENOMIC DNA]</scope>
    <source>
        <strain evidence="4">DSM 16537</strain>
    </source>
</reference>
<feature type="transmembrane region" description="Helical" evidence="1">
    <location>
        <begin position="211"/>
        <end position="232"/>
    </location>
</feature>
<feature type="transmembrane region" description="Helical" evidence="1">
    <location>
        <begin position="120"/>
        <end position="142"/>
    </location>
</feature>
<gene>
    <name evidence="3" type="ORF">SAMN00777080_2616</name>
</gene>
<dbReference type="GO" id="GO:0003677">
    <property type="term" value="F:DNA binding"/>
    <property type="evidence" value="ECO:0007669"/>
    <property type="project" value="InterPro"/>
</dbReference>
<dbReference type="SUPFAM" id="SSF47413">
    <property type="entry name" value="lambda repressor-like DNA-binding domains"/>
    <property type="match status" value="1"/>
</dbReference>
<dbReference type="InterPro" id="IPR010982">
    <property type="entry name" value="Lambda_DNA-bd_dom_sf"/>
</dbReference>
<feature type="domain" description="HTH cro/C1-type" evidence="2">
    <location>
        <begin position="10"/>
        <end position="64"/>
    </location>
</feature>
<proteinExistence type="predicted"/>
<keyword evidence="1" id="KW-1133">Transmembrane helix</keyword>
<feature type="transmembrane region" description="Helical" evidence="1">
    <location>
        <begin position="175"/>
        <end position="199"/>
    </location>
</feature>
<dbReference type="Pfam" id="PF01381">
    <property type="entry name" value="HTH_3"/>
    <property type="match status" value="1"/>
</dbReference>
<evidence type="ECO:0000313" key="3">
    <source>
        <dbReference type="EMBL" id="SMD44001.1"/>
    </source>
</evidence>
<organism evidence="3 4">
    <name type="scientific">Aquiflexum balticum DSM 16537</name>
    <dbReference type="NCBI Taxonomy" id="758820"/>
    <lineage>
        <taxon>Bacteria</taxon>
        <taxon>Pseudomonadati</taxon>
        <taxon>Bacteroidota</taxon>
        <taxon>Cytophagia</taxon>
        <taxon>Cytophagales</taxon>
        <taxon>Cyclobacteriaceae</taxon>
        <taxon>Aquiflexum</taxon>
    </lineage>
</organism>
<keyword evidence="1" id="KW-0472">Membrane</keyword>
<dbReference type="SMART" id="SM00530">
    <property type="entry name" value="HTH_XRE"/>
    <property type="match status" value="1"/>
</dbReference>
<dbReference type="OrthoDB" id="1357763at2"/>
<dbReference type="Proteomes" id="UP000192333">
    <property type="component" value="Chromosome I"/>
</dbReference>
<evidence type="ECO:0000256" key="1">
    <source>
        <dbReference type="SAM" id="Phobius"/>
    </source>
</evidence>
<dbReference type="STRING" id="758820.SAMN00777080_2616"/>
<keyword evidence="4" id="KW-1185">Reference proteome</keyword>
<dbReference type="RefSeq" id="WP_084123504.1">
    <property type="nucleotide sequence ID" value="NZ_LT838813.1"/>
</dbReference>
<dbReference type="Gene3D" id="1.10.260.40">
    <property type="entry name" value="lambda repressor-like DNA-binding domains"/>
    <property type="match status" value="1"/>
</dbReference>
<name>A0A1W2H528_9BACT</name>
<keyword evidence="1" id="KW-0812">Transmembrane</keyword>
<dbReference type="PROSITE" id="PS50943">
    <property type="entry name" value="HTH_CROC1"/>
    <property type="match status" value="1"/>
</dbReference>
<sequence length="275" mass="31302">MKQPLLGQKILEWRKAKGLTQEEVVERCNINVRTIQRIEAGEVTPRSFTVKAILEVLEVNPEEVKNLQLEKEEVSQPSNLNSWLRFSFIAGIIYLILAIVESVIDFQLFIEKSSFSAGFGYFYTILKMSVLVFFFLFTGAFYKLGEAFSNLLLKVMAIFLMILTGAIILEDIVTYWMGIDIVSGLLLRSMMAGLVYVLFATSFLHLSKHKGITYIIVGALGMVTGICFMTFIFALPGLFFLTIFEISLIVLLYQEYRKSSPDNPLSYISQERVFQ</sequence>
<accession>A0A1W2H528</accession>
<dbReference type="AlphaFoldDB" id="A0A1W2H528"/>
<protein>
    <submittedName>
        <fullName evidence="3">Predicted transcriptional regulator with C-terminal CBS domains</fullName>
    </submittedName>
</protein>
<feature type="transmembrane region" description="Helical" evidence="1">
    <location>
        <begin position="83"/>
        <end position="100"/>
    </location>
</feature>
<evidence type="ECO:0000313" key="4">
    <source>
        <dbReference type="Proteomes" id="UP000192333"/>
    </source>
</evidence>
<dbReference type="CDD" id="cd00093">
    <property type="entry name" value="HTH_XRE"/>
    <property type="match status" value="1"/>
</dbReference>